<dbReference type="EMBL" id="VSRR010039397">
    <property type="protein sequence ID" value="MPC74654.1"/>
    <property type="molecule type" value="Genomic_DNA"/>
</dbReference>
<gene>
    <name evidence="2" type="ORF">E2C01_069025</name>
</gene>
<evidence type="ECO:0000313" key="2">
    <source>
        <dbReference type="EMBL" id="MPC74654.1"/>
    </source>
</evidence>
<evidence type="ECO:0000313" key="3">
    <source>
        <dbReference type="Proteomes" id="UP000324222"/>
    </source>
</evidence>
<feature type="compositionally biased region" description="Low complexity" evidence="1">
    <location>
        <begin position="57"/>
        <end position="68"/>
    </location>
</feature>
<name>A0A5B7I1Q1_PORTR</name>
<dbReference type="Proteomes" id="UP000324222">
    <property type="component" value="Unassembled WGS sequence"/>
</dbReference>
<keyword evidence="3" id="KW-1185">Reference proteome</keyword>
<sequence>MAPCGYLLLRSHVSAWVHFYADTQRFSVTFVYDVVLACLKELKPPGPRHHNCPQPNTGTLTGSSSTPSQPHPPREKTQEYDHVRLNEMAIKTLRRRVERGVESRPRPRHLRIGIAPLESTHGRPLTLRPTPPVRHPFHGPLQEANRNTIPALSCIHVHQANGVYSSLHSLIDRDFLFC</sequence>
<dbReference type="AlphaFoldDB" id="A0A5B7I1Q1"/>
<organism evidence="2 3">
    <name type="scientific">Portunus trituberculatus</name>
    <name type="common">Swimming crab</name>
    <name type="synonym">Neptunus trituberculatus</name>
    <dbReference type="NCBI Taxonomy" id="210409"/>
    <lineage>
        <taxon>Eukaryota</taxon>
        <taxon>Metazoa</taxon>
        <taxon>Ecdysozoa</taxon>
        <taxon>Arthropoda</taxon>
        <taxon>Crustacea</taxon>
        <taxon>Multicrustacea</taxon>
        <taxon>Malacostraca</taxon>
        <taxon>Eumalacostraca</taxon>
        <taxon>Eucarida</taxon>
        <taxon>Decapoda</taxon>
        <taxon>Pleocyemata</taxon>
        <taxon>Brachyura</taxon>
        <taxon>Eubrachyura</taxon>
        <taxon>Portunoidea</taxon>
        <taxon>Portunidae</taxon>
        <taxon>Portuninae</taxon>
        <taxon>Portunus</taxon>
    </lineage>
</organism>
<reference evidence="2 3" key="1">
    <citation type="submission" date="2019-05" db="EMBL/GenBank/DDBJ databases">
        <title>Another draft genome of Portunus trituberculatus and its Hox gene families provides insights of decapod evolution.</title>
        <authorList>
            <person name="Jeong J.-H."/>
            <person name="Song I."/>
            <person name="Kim S."/>
            <person name="Choi T."/>
            <person name="Kim D."/>
            <person name="Ryu S."/>
            <person name="Kim W."/>
        </authorList>
    </citation>
    <scope>NUCLEOTIDE SEQUENCE [LARGE SCALE GENOMIC DNA]</scope>
    <source>
        <tissue evidence="2">Muscle</tissue>
    </source>
</reference>
<accession>A0A5B7I1Q1</accession>
<proteinExistence type="predicted"/>
<comment type="caution">
    <text evidence="2">The sequence shown here is derived from an EMBL/GenBank/DDBJ whole genome shotgun (WGS) entry which is preliminary data.</text>
</comment>
<evidence type="ECO:0000256" key="1">
    <source>
        <dbReference type="SAM" id="MobiDB-lite"/>
    </source>
</evidence>
<protein>
    <submittedName>
        <fullName evidence="2">Uncharacterized protein</fullName>
    </submittedName>
</protein>
<feature type="region of interest" description="Disordered" evidence="1">
    <location>
        <begin position="43"/>
        <end position="80"/>
    </location>
</feature>